<evidence type="ECO:0000256" key="1">
    <source>
        <dbReference type="SAM" id="Coils"/>
    </source>
</evidence>
<feature type="transmembrane region" description="Helical" evidence="3">
    <location>
        <begin position="7"/>
        <end position="29"/>
    </location>
</feature>
<keyword evidence="3" id="KW-0812">Transmembrane</keyword>
<accession>A0A109RBZ6</accession>
<proteinExistence type="predicted"/>
<organism evidence="4 5">
    <name type="scientific">Aerococcus christensenii</name>
    <dbReference type="NCBI Taxonomy" id="87541"/>
    <lineage>
        <taxon>Bacteria</taxon>
        <taxon>Bacillati</taxon>
        <taxon>Bacillota</taxon>
        <taxon>Bacilli</taxon>
        <taxon>Lactobacillales</taxon>
        <taxon>Aerococcaceae</taxon>
        <taxon>Aerococcus</taxon>
    </lineage>
</organism>
<sequence length="338" mass="39901">MNKKGSILFYSLTLLFVCGLLFMAGLTLYQMNVQNMKTVSEGYLAHALAEYAYQTTAEERAKEQAKKKEKWEQDKQAKEEDLEKIQKHLSKELGELLVTYLQEKRSFEEKNQHIQILEAQLKDLEREIQKTESSEKKEIFCQKKKQIESKLTHISQEKVFLPSLPDLTFLEKGNNCLKESPKHSSEHRKKRSVDTGTPPSFPLPLDSPNEILNEEKLSREDFETYKKKQMVQDRSLKKILDKFPLIKACLEEADEDLKFTSMREGQEQIKQTIQAFKKARKRQDKFYLEHPKSEWQNGGKIEKTFRFDCASVRYFIQQKEQHCQVTMKDSKHVFHFIY</sequence>
<feature type="coiled-coil region" evidence="1">
    <location>
        <begin position="54"/>
        <end position="134"/>
    </location>
</feature>
<keyword evidence="1" id="KW-0175">Coiled coil</keyword>
<evidence type="ECO:0000256" key="3">
    <source>
        <dbReference type="SAM" id="Phobius"/>
    </source>
</evidence>
<dbReference type="PATRIC" id="fig|87541.4.peg.1052"/>
<evidence type="ECO:0000313" key="5">
    <source>
        <dbReference type="Proteomes" id="UP000070422"/>
    </source>
</evidence>
<comment type="caution">
    <text evidence="4">The sequence shown here is derived from an EMBL/GenBank/DDBJ whole genome shotgun (WGS) entry which is preliminary data.</text>
</comment>
<keyword evidence="3" id="KW-0472">Membrane</keyword>
<dbReference type="Proteomes" id="UP000070422">
    <property type="component" value="Unassembled WGS sequence"/>
</dbReference>
<name>A0A109RBZ6_9LACT</name>
<dbReference type="AlphaFoldDB" id="A0A109RBZ6"/>
<feature type="region of interest" description="Disordered" evidence="2">
    <location>
        <begin position="178"/>
        <end position="210"/>
    </location>
</feature>
<dbReference type="RefSeq" id="WP_060776142.1">
    <property type="nucleotide sequence ID" value="NZ_CP014159.1"/>
</dbReference>
<protein>
    <submittedName>
        <fullName evidence="4">Uncharacterized protein</fullName>
    </submittedName>
</protein>
<dbReference type="STRING" id="87541.AWM71_00310"/>
<gene>
    <name evidence="4" type="ORF">HMPREF3187_01062</name>
</gene>
<evidence type="ECO:0000313" key="4">
    <source>
        <dbReference type="EMBL" id="KXB36045.1"/>
    </source>
</evidence>
<dbReference type="EMBL" id="LSCQ01000050">
    <property type="protein sequence ID" value="KXB36045.1"/>
    <property type="molecule type" value="Genomic_DNA"/>
</dbReference>
<reference evidence="4 5" key="1">
    <citation type="submission" date="2016-01" db="EMBL/GenBank/DDBJ databases">
        <authorList>
            <person name="Oliw E.H."/>
        </authorList>
    </citation>
    <scope>NUCLEOTIDE SEQUENCE [LARGE SCALE GENOMIC DNA]</scope>
    <source>
        <strain evidence="4 5">KA00635</strain>
    </source>
</reference>
<dbReference type="KEGG" id="acg:AWM71_00310"/>
<evidence type="ECO:0000256" key="2">
    <source>
        <dbReference type="SAM" id="MobiDB-lite"/>
    </source>
</evidence>
<keyword evidence="3" id="KW-1133">Transmembrane helix</keyword>